<comment type="caution">
    <text evidence="1">The sequence shown here is derived from an EMBL/GenBank/DDBJ whole genome shotgun (WGS) entry which is preliminary data.</text>
</comment>
<proteinExistence type="predicted"/>
<evidence type="ECO:0000313" key="1">
    <source>
        <dbReference type="EMBL" id="KRY95001.1"/>
    </source>
</evidence>
<gene>
    <name evidence="1" type="ORF">T11_8452</name>
</gene>
<keyword evidence="2" id="KW-1185">Reference proteome</keyword>
<organism evidence="1 2">
    <name type="scientific">Trichinella zimbabwensis</name>
    <dbReference type="NCBI Taxonomy" id="268475"/>
    <lineage>
        <taxon>Eukaryota</taxon>
        <taxon>Metazoa</taxon>
        <taxon>Ecdysozoa</taxon>
        <taxon>Nematoda</taxon>
        <taxon>Enoplea</taxon>
        <taxon>Dorylaimia</taxon>
        <taxon>Trichinellida</taxon>
        <taxon>Trichinellidae</taxon>
        <taxon>Trichinella</taxon>
    </lineage>
</organism>
<sequence length="48" mass="5415">MEDNVPDGISCKLLVAQNRRTQPQQHSECRVRVDGGYISDSPHGYMLL</sequence>
<dbReference type="AlphaFoldDB" id="A0A0V1G9P6"/>
<name>A0A0V1G9P6_9BILA</name>
<reference evidence="1 2" key="1">
    <citation type="submission" date="2015-01" db="EMBL/GenBank/DDBJ databases">
        <title>Evolution of Trichinella species and genotypes.</title>
        <authorList>
            <person name="Korhonen P.K."/>
            <person name="Edoardo P."/>
            <person name="Giuseppe L.R."/>
            <person name="Gasser R.B."/>
        </authorList>
    </citation>
    <scope>NUCLEOTIDE SEQUENCE [LARGE SCALE GENOMIC DNA]</scope>
    <source>
        <strain evidence="1">ISS1029</strain>
    </source>
</reference>
<evidence type="ECO:0000313" key="2">
    <source>
        <dbReference type="Proteomes" id="UP000055024"/>
    </source>
</evidence>
<dbReference type="Proteomes" id="UP000055024">
    <property type="component" value="Unassembled WGS sequence"/>
</dbReference>
<protein>
    <submittedName>
        <fullName evidence="1">Uncharacterized protein</fullName>
    </submittedName>
</protein>
<dbReference type="EMBL" id="JYDP01004297">
    <property type="protein sequence ID" value="KRY95001.1"/>
    <property type="molecule type" value="Genomic_DNA"/>
</dbReference>
<accession>A0A0V1G9P6</accession>